<protein>
    <submittedName>
        <fullName evidence="7">LemA protein</fullName>
    </submittedName>
</protein>
<dbReference type="PANTHER" id="PTHR34478">
    <property type="entry name" value="PROTEIN LEMA"/>
    <property type="match status" value="1"/>
</dbReference>
<dbReference type="Proteomes" id="UP000183926">
    <property type="component" value="Unassembled WGS sequence"/>
</dbReference>
<organism evidence="7 8">
    <name type="scientific">Nitrosomonas eutropha</name>
    <dbReference type="NCBI Taxonomy" id="916"/>
    <lineage>
        <taxon>Bacteria</taxon>
        <taxon>Pseudomonadati</taxon>
        <taxon>Pseudomonadota</taxon>
        <taxon>Betaproteobacteria</taxon>
        <taxon>Nitrosomonadales</taxon>
        <taxon>Nitrosomonadaceae</taxon>
        <taxon>Nitrosomonas</taxon>
    </lineage>
</organism>
<keyword evidence="3 6" id="KW-0812">Transmembrane</keyword>
<dbReference type="Pfam" id="PF04011">
    <property type="entry name" value="LemA"/>
    <property type="match status" value="1"/>
</dbReference>
<dbReference type="GO" id="GO:0016020">
    <property type="term" value="C:membrane"/>
    <property type="evidence" value="ECO:0007669"/>
    <property type="project" value="UniProtKB-SubCell"/>
</dbReference>
<comment type="similarity">
    <text evidence="2">Belongs to the LemA family.</text>
</comment>
<dbReference type="InterPro" id="IPR023353">
    <property type="entry name" value="LemA-like_dom_sf"/>
</dbReference>
<evidence type="ECO:0000256" key="5">
    <source>
        <dbReference type="ARBA" id="ARBA00023136"/>
    </source>
</evidence>
<evidence type="ECO:0000256" key="1">
    <source>
        <dbReference type="ARBA" id="ARBA00004167"/>
    </source>
</evidence>
<gene>
    <name evidence="7" type="ORF">SAMN05216339_10411</name>
</gene>
<comment type="subcellular location">
    <subcellularLocation>
        <location evidence="1">Membrane</location>
        <topology evidence="1">Single-pass membrane protein</topology>
    </subcellularLocation>
</comment>
<evidence type="ECO:0000256" key="4">
    <source>
        <dbReference type="ARBA" id="ARBA00022989"/>
    </source>
</evidence>
<evidence type="ECO:0000256" key="2">
    <source>
        <dbReference type="ARBA" id="ARBA00008854"/>
    </source>
</evidence>
<accession>A0A1I7H321</accession>
<proteinExistence type="inferred from homology"/>
<dbReference type="EMBL" id="FPBL01000004">
    <property type="protein sequence ID" value="SFU54906.1"/>
    <property type="molecule type" value="Genomic_DNA"/>
</dbReference>
<dbReference type="SUPFAM" id="SSF140478">
    <property type="entry name" value="LemA-like"/>
    <property type="match status" value="1"/>
</dbReference>
<evidence type="ECO:0000313" key="8">
    <source>
        <dbReference type="Proteomes" id="UP000183926"/>
    </source>
</evidence>
<dbReference type="RefSeq" id="WP_074927865.1">
    <property type="nucleotide sequence ID" value="NZ_FPBL01000004.1"/>
</dbReference>
<evidence type="ECO:0000256" key="3">
    <source>
        <dbReference type="ARBA" id="ARBA00022692"/>
    </source>
</evidence>
<reference evidence="7 8" key="1">
    <citation type="submission" date="2016-10" db="EMBL/GenBank/DDBJ databases">
        <authorList>
            <person name="de Groot N.N."/>
        </authorList>
    </citation>
    <scope>NUCLEOTIDE SEQUENCE [LARGE SCALE GENOMIC DNA]</scope>
    <source>
        <strain evidence="7 8">Nm24</strain>
    </source>
</reference>
<sequence length="192" mass="22128">MDLVLFLYILLAIIATLLVIGVMIYNSLVDVKHTVSQAWSNIDVLLKQRHDELPKLVETCKRYMQFEQETLSRVMEARTSIASAREAGNLPALGAAEGMLRMGLGNLYAVAEAYPELRASEKFQHLQTRITSLENSIADRREYYNEAVKNNNIRIEQFPEIIIAHWFGFKERLLLEFAEIDKQDHDLNKLFN</sequence>
<dbReference type="AlphaFoldDB" id="A0A1I7H321"/>
<feature type="transmembrane region" description="Helical" evidence="6">
    <location>
        <begin position="6"/>
        <end position="25"/>
    </location>
</feature>
<evidence type="ECO:0000256" key="6">
    <source>
        <dbReference type="SAM" id="Phobius"/>
    </source>
</evidence>
<evidence type="ECO:0000313" key="7">
    <source>
        <dbReference type="EMBL" id="SFU54906.1"/>
    </source>
</evidence>
<name>A0A1I7H321_9PROT</name>
<keyword evidence="5 6" id="KW-0472">Membrane</keyword>
<dbReference type="Gene3D" id="1.20.1440.20">
    <property type="entry name" value="LemA-like domain"/>
    <property type="match status" value="1"/>
</dbReference>
<dbReference type="InterPro" id="IPR007156">
    <property type="entry name" value="MamQ_LemA"/>
</dbReference>
<dbReference type="OrthoDB" id="9804152at2"/>
<dbReference type="PANTHER" id="PTHR34478:SF1">
    <property type="entry name" value="PROTEIN LEMA"/>
    <property type="match status" value="1"/>
</dbReference>
<keyword evidence="4 6" id="KW-1133">Transmembrane helix</keyword>